<keyword evidence="4" id="KW-0812">Transmembrane</keyword>
<feature type="transmembrane region" description="Helical" evidence="4">
    <location>
        <begin position="163"/>
        <end position="185"/>
    </location>
</feature>
<dbReference type="GO" id="GO:0005886">
    <property type="term" value="C:plasma membrane"/>
    <property type="evidence" value="ECO:0007669"/>
    <property type="project" value="InterPro"/>
</dbReference>
<feature type="compositionally biased region" description="Basic residues" evidence="3">
    <location>
        <begin position="151"/>
        <end position="160"/>
    </location>
</feature>
<dbReference type="Gene3D" id="1.10.10.1320">
    <property type="entry name" value="Anti-sigma factor, zinc-finger domain"/>
    <property type="match status" value="1"/>
</dbReference>
<protein>
    <submittedName>
        <fullName evidence="6">Anti-sigma factor</fullName>
    </submittedName>
</protein>
<dbReference type="AlphaFoldDB" id="A0AAJ6L371"/>
<evidence type="ECO:0000313" key="7">
    <source>
        <dbReference type="Proteomes" id="UP001235874"/>
    </source>
</evidence>
<sequence length="305" mass="31623">MQHLDHDRLVYLALGESEATNGESTHLDTCEHCRAELTALQQVAGLGAETQGLADLPDPPEHIWQGIAAEISAAQALPSLTGAPRQQTVDQPLSGTSAERQVSSPTPERPINEPTERSVSEPAAERPISGTTAGPEVPGAGSHRSEGRSSGRSRARRRGWSRWAATAVTAAAAAAVGVVGTVSVLRPDDPPPDPTPAVVAQAPLAAYGSTPPTATGDARVLDGGQLHLHVANLPSVPGYYEVWLINPTTMQMFSVGTLGGGSDALLPLPPNVDLSAYSVVDVSAEQYDNKPAHSGDSLLRGTLTG</sequence>
<feature type="domain" description="Anti-sigma K factor RskA C-terminal" evidence="5">
    <location>
        <begin position="168"/>
        <end position="295"/>
    </location>
</feature>
<keyword evidence="4" id="KW-0472">Membrane</keyword>
<evidence type="ECO:0000313" key="6">
    <source>
        <dbReference type="EMBL" id="WLS45851.1"/>
    </source>
</evidence>
<dbReference type="KEGG" id="mprn:Q3V37_00730"/>
<feature type="compositionally biased region" description="Polar residues" evidence="3">
    <location>
        <begin position="84"/>
        <end position="106"/>
    </location>
</feature>
<evidence type="ECO:0000256" key="1">
    <source>
        <dbReference type="ARBA" id="ARBA00023015"/>
    </source>
</evidence>
<keyword evidence="1" id="KW-0805">Transcription regulation</keyword>
<feature type="compositionally biased region" description="Basic and acidic residues" evidence="3">
    <location>
        <begin position="110"/>
        <end position="119"/>
    </location>
</feature>
<evidence type="ECO:0000256" key="3">
    <source>
        <dbReference type="SAM" id="MobiDB-lite"/>
    </source>
</evidence>
<evidence type="ECO:0000256" key="4">
    <source>
        <dbReference type="SAM" id="Phobius"/>
    </source>
</evidence>
<dbReference type="Pfam" id="PF10099">
    <property type="entry name" value="RskA_C"/>
    <property type="match status" value="1"/>
</dbReference>
<dbReference type="EMBL" id="CP130472">
    <property type="protein sequence ID" value="WLS45851.1"/>
    <property type="molecule type" value="Genomic_DNA"/>
</dbReference>
<dbReference type="RefSeq" id="WP_306272576.1">
    <property type="nucleotide sequence ID" value="NZ_CP130472.1"/>
</dbReference>
<feature type="region of interest" description="Disordered" evidence="3">
    <location>
        <begin position="84"/>
        <end position="160"/>
    </location>
</feature>
<evidence type="ECO:0000256" key="2">
    <source>
        <dbReference type="ARBA" id="ARBA00023163"/>
    </source>
</evidence>
<gene>
    <name evidence="6" type="ORF">Q3V37_00730</name>
</gene>
<keyword evidence="7" id="KW-1185">Reference proteome</keyword>
<dbReference type="Proteomes" id="UP001235874">
    <property type="component" value="Chromosome"/>
</dbReference>
<accession>A0AAJ6L371</accession>
<proteinExistence type="predicted"/>
<organism evidence="6 7">
    <name type="scientific">Micromonospora profundi</name>
    <dbReference type="NCBI Taxonomy" id="1420889"/>
    <lineage>
        <taxon>Bacteria</taxon>
        <taxon>Bacillati</taxon>
        <taxon>Actinomycetota</taxon>
        <taxon>Actinomycetes</taxon>
        <taxon>Micromonosporales</taxon>
        <taxon>Micromonosporaceae</taxon>
        <taxon>Micromonospora</taxon>
    </lineage>
</organism>
<keyword evidence="2" id="KW-0804">Transcription</keyword>
<reference evidence="6 7" key="1">
    <citation type="submission" date="2023-07" db="EMBL/GenBank/DDBJ databases">
        <title>Micromonospora profundi TRM 95458 converts glycerol to a new osmotic compound.</title>
        <authorList>
            <person name="Lu D."/>
        </authorList>
    </citation>
    <scope>NUCLEOTIDE SEQUENCE [LARGE SCALE GENOMIC DNA]</scope>
    <source>
        <strain evidence="6 7">TRM95458</strain>
    </source>
</reference>
<dbReference type="InterPro" id="IPR018764">
    <property type="entry name" value="RskA_C"/>
</dbReference>
<keyword evidence="4" id="KW-1133">Transmembrane helix</keyword>
<dbReference type="InterPro" id="IPR041916">
    <property type="entry name" value="Anti_sigma_zinc_sf"/>
</dbReference>
<name>A0AAJ6L371_9ACTN</name>
<evidence type="ECO:0000259" key="5">
    <source>
        <dbReference type="Pfam" id="PF10099"/>
    </source>
</evidence>